<dbReference type="GO" id="GO:0030288">
    <property type="term" value="C:outer membrane-bounded periplasmic space"/>
    <property type="evidence" value="ECO:0007669"/>
    <property type="project" value="TreeGrafter"/>
</dbReference>
<comment type="catalytic activity">
    <reaction evidence="1">
        <text>Hydrolyzes the link between N-acetylmuramoyl residues and L-amino acid residues in certain cell-wall glycopeptides.</text>
        <dbReference type="EC" id="3.5.1.28"/>
    </reaction>
</comment>
<sequence length="604" mass="66875">MPMHLRFSSRLLWLWLVIAVSLACLPAPAGAASLDASFNSAWRQFHSLTKDARKGKYRDNWLRIEQDFMDVYKRSPRGPLAPKSLYYAGRVRSELGARSYLASDYRRAVEYFQRLANRFPSHSWTDDALYRAAAIYKDRLGDHGTARSLLNTILRDHQQGDMYYKAIALHRSLDGGSGAAGAPSASSAPAPAPEPAPAPARSAAADEPLKASEIIKGGTANSGAPATLVDVRYQSSDDYTRVVLECSKEVAYRYQFLPEDKKASKPFRLYVDLENASHGKLVRAKETVADGILREVRTGTPRPGVSRVVLDFSSVRKYNVFTLDNPFRVVIDVTSPEEKAQTAVAGAPASRPRPATPYKVPSGSKEQVKDLVEQLGLTLDTIMIDAGHGGKDPGTQHNGIRERDYTLKMAKIIGEKLKKKGFNVVYTRTKDVFVPLEERTAMANVKKADLFLSVHINANRSSKIHGFETYYLNLARSASAVRVAARENAVSEKRISDLQFILTDLMLNSKMQESKDLAELIQSNVIGTVKGKYGYPTRDNGVRSAPFYVLMGAKMPSVLMELGYCTNDAEARRLKSDNYLNRMADGIVAGVVAYKKKINRYASM</sequence>
<feature type="chain" id="PRO_5004220114" description="N-acetylmuramoyl-L-alanine amidase" evidence="5">
    <location>
        <begin position="32"/>
        <end position="604"/>
    </location>
</feature>
<dbReference type="GO" id="GO:0009253">
    <property type="term" value="P:peptidoglycan catabolic process"/>
    <property type="evidence" value="ECO:0007669"/>
    <property type="project" value="InterPro"/>
</dbReference>
<feature type="region of interest" description="Disordered" evidence="4">
    <location>
        <begin position="178"/>
        <end position="207"/>
    </location>
</feature>
<dbReference type="KEGG" id="dde:Dde_1370"/>
<feature type="domain" description="MurNAc-LAA" evidence="6">
    <location>
        <begin position="440"/>
        <end position="592"/>
    </location>
</feature>
<dbReference type="SMART" id="SM00646">
    <property type="entry name" value="Ami_3"/>
    <property type="match status" value="1"/>
</dbReference>
<dbReference type="EMBL" id="CP000112">
    <property type="protein sequence ID" value="ABB38171.1"/>
    <property type="molecule type" value="Genomic_DNA"/>
</dbReference>
<evidence type="ECO:0000313" key="8">
    <source>
        <dbReference type="Proteomes" id="UP000002710"/>
    </source>
</evidence>
<dbReference type="HOGENOM" id="CLU_014322_11_0_7"/>
<dbReference type="InterPro" id="IPR011990">
    <property type="entry name" value="TPR-like_helical_dom_sf"/>
</dbReference>
<dbReference type="InterPro" id="IPR019734">
    <property type="entry name" value="TPR_rpt"/>
</dbReference>
<feature type="signal peptide" evidence="5">
    <location>
        <begin position="1"/>
        <end position="31"/>
    </location>
</feature>
<protein>
    <recommendedName>
        <fullName evidence="2">N-acetylmuramoyl-L-alanine amidase</fullName>
        <ecNumber evidence="2">3.5.1.28</ecNumber>
    </recommendedName>
</protein>
<keyword evidence="3 7" id="KW-0378">Hydrolase</keyword>
<reference evidence="7 8" key="1">
    <citation type="journal article" date="2011" name="J. Bacteriol.">
        <title>Complete genome sequence and updated annotation of Desulfovibrio alaskensis G20.</title>
        <authorList>
            <person name="Hauser L.J."/>
            <person name="Land M.L."/>
            <person name="Brown S.D."/>
            <person name="Larimer F."/>
            <person name="Keller K.L."/>
            <person name="Rapp-Giles B.J."/>
            <person name="Price M.N."/>
            <person name="Lin M."/>
            <person name="Bruce D.C."/>
            <person name="Detter J.C."/>
            <person name="Tapia R."/>
            <person name="Han C.S."/>
            <person name="Goodwin L.A."/>
            <person name="Cheng J.F."/>
            <person name="Pitluck S."/>
            <person name="Copeland A."/>
            <person name="Lucas S."/>
            <person name="Nolan M."/>
            <person name="Lapidus A.L."/>
            <person name="Palumbo A.V."/>
            <person name="Wall J.D."/>
        </authorList>
    </citation>
    <scope>NUCLEOTIDE SEQUENCE [LARGE SCALE GENOMIC DNA]</scope>
    <source>
        <strain evidence="8">ATCC BAA 1058 / DSM 17464 / G20</strain>
    </source>
</reference>
<dbReference type="Proteomes" id="UP000002710">
    <property type="component" value="Chromosome"/>
</dbReference>
<dbReference type="Pfam" id="PF01520">
    <property type="entry name" value="Amidase_3"/>
    <property type="match status" value="1"/>
</dbReference>
<organism evidence="7 8">
    <name type="scientific">Oleidesulfovibrio alaskensis (strain ATCC BAA-1058 / DSM 17464 / G20)</name>
    <name type="common">Desulfovibrio alaskensis</name>
    <dbReference type="NCBI Taxonomy" id="207559"/>
    <lineage>
        <taxon>Bacteria</taxon>
        <taxon>Pseudomonadati</taxon>
        <taxon>Thermodesulfobacteriota</taxon>
        <taxon>Desulfovibrionia</taxon>
        <taxon>Desulfovibrionales</taxon>
        <taxon>Desulfovibrionaceae</taxon>
        <taxon>Oleidesulfovibrio</taxon>
    </lineage>
</organism>
<evidence type="ECO:0000256" key="4">
    <source>
        <dbReference type="SAM" id="MobiDB-lite"/>
    </source>
</evidence>
<dbReference type="RefSeq" id="WP_011367345.1">
    <property type="nucleotide sequence ID" value="NC_007519.1"/>
</dbReference>
<evidence type="ECO:0000256" key="5">
    <source>
        <dbReference type="SAM" id="SignalP"/>
    </source>
</evidence>
<evidence type="ECO:0000313" key="7">
    <source>
        <dbReference type="EMBL" id="ABB38171.1"/>
    </source>
</evidence>
<feature type="compositionally biased region" description="Low complexity" evidence="4">
    <location>
        <begin position="180"/>
        <end position="189"/>
    </location>
</feature>
<evidence type="ECO:0000256" key="3">
    <source>
        <dbReference type="ARBA" id="ARBA00022801"/>
    </source>
</evidence>
<dbReference type="CDD" id="cd02696">
    <property type="entry name" value="MurNAc-LAA"/>
    <property type="match status" value="1"/>
</dbReference>
<keyword evidence="5" id="KW-0732">Signal</keyword>
<gene>
    <name evidence="7" type="ordered locus">Dde_1370</name>
</gene>
<keyword evidence="8" id="KW-1185">Reference proteome</keyword>
<dbReference type="Gene3D" id="3.40.630.40">
    <property type="entry name" value="Zn-dependent exopeptidases"/>
    <property type="match status" value="1"/>
</dbReference>
<dbReference type="InterPro" id="IPR050695">
    <property type="entry name" value="N-acetylmuramoyl_amidase_3"/>
</dbReference>
<dbReference type="eggNOG" id="COG0860">
    <property type="taxonomic scope" value="Bacteria"/>
</dbReference>
<dbReference type="FunFam" id="3.40.630.40:FF:000005">
    <property type="entry name" value="N-acetylmuramoyl-L-alanine amidase (AmiA)"/>
    <property type="match status" value="1"/>
</dbReference>
<name>Q312H5_OLEA2</name>
<dbReference type="STRING" id="207559.Dde_1370"/>
<feature type="region of interest" description="Disordered" evidence="4">
    <location>
        <begin position="343"/>
        <end position="364"/>
    </location>
</feature>
<dbReference type="Pfam" id="PF11741">
    <property type="entry name" value="AMIN"/>
    <property type="match status" value="1"/>
</dbReference>
<dbReference type="PROSITE" id="PS51257">
    <property type="entry name" value="PROKAR_LIPOPROTEIN"/>
    <property type="match status" value="1"/>
</dbReference>
<dbReference type="EC" id="3.5.1.28" evidence="2"/>
<evidence type="ECO:0000256" key="2">
    <source>
        <dbReference type="ARBA" id="ARBA00011901"/>
    </source>
</evidence>
<dbReference type="InterPro" id="IPR002508">
    <property type="entry name" value="MurNAc-LAA_cat"/>
</dbReference>
<dbReference type="Pfam" id="PF13174">
    <property type="entry name" value="TPR_6"/>
    <property type="match status" value="2"/>
</dbReference>
<dbReference type="PANTHER" id="PTHR30404:SF0">
    <property type="entry name" value="N-ACETYLMURAMOYL-L-ALANINE AMIDASE AMIC"/>
    <property type="match status" value="1"/>
</dbReference>
<evidence type="ECO:0000256" key="1">
    <source>
        <dbReference type="ARBA" id="ARBA00001561"/>
    </source>
</evidence>
<proteinExistence type="predicted"/>
<accession>Q312H5</accession>
<dbReference type="SUPFAM" id="SSF53187">
    <property type="entry name" value="Zn-dependent exopeptidases"/>
    <property type="match status" value="1"/>
</dbReference>
<dbReference type="Gene3D" id="2.60.40.3500">
    <property type="match status" value="1"/>
</dbReference>
<dbReference type="PANTHER" id="PTHR30404">
    <property type="entry name" value="N-ACETYLMURAMOYL-L-ALANINE AMIDASE"/>
    <property type="match status" value="1"/>
</dbReference>
<dbReference type="AlphaFoldDB" id="Q312H5"/>
<evidence type="ECO:0000259" key="6">
    <source>
        <dbReference type="SMART" id="SM00646"/>
    </source>
</evidence>
<dbReference type="GO" id="GO:0008745">
    <property type="term" value="F:N-acetylmuramoyl-L-alanine amidase activity"/>
    <property type="evidence" value="ECO:0007669"/>
    <property type="project" value="UniProtKB-EC"/>
</dbReference>
<dbReference type="Gene3D" id="1.25.40.10">
    <property type="entry name" value="Tetratricopeptide repeat domain"/>
    <property type="match status" value="1"/>
</dbReference>
<dbReference type="InterPro" id="IPR021731">
    <property type="entry name" value="AMIN_dom"/>
</dbReference>